<proteinExistence type="inferred from homology"/>
<evidence type="ECO:0000259" key="4">
    <source>
        <dbReference type="Pfam" id="PF00535"/>
    </source>
</evidence>
<dbReference type="Gene3D" id="3.90.550.10">
    <property type="entry name" value="Spore Coat Polysaccharide Biosynthesis Protein SpsA, Chain A"/>
    <property type="match status" value="1"/>
</dbReference>
<dbReference type="EMBL" id="LWSG01000023">
    <property type="protein sequence ID" value="OAS85138.1"/>
    <property type="molecule type" value="Genomic_DNA"/>
</dbReference>
<dbReference type="SUPFAM" id="SSF53448">
    <property type="entry name" value="Nucleotide-diphospho-sugar transferases"/>
    <property type="match status" value="1"/>
</dbReference>
<accession>A0A179SV30</accession>
<dbReference type="PANTHER" id="PTHR22916:SF51">
    <property type="entry name" value="GLYCOSYLTRANSFERASE EPSH-RELATED"/>
    <property type="match status" value="1"/>
</dbReference>
<protein>
    <submittedName>
        <fullName evidence="5">Glycosyl transferase family 2</fullName>
    </submittedName>
</protein>
<evidence type="ECO:0000256" key="2">
    <source>
        <dbReference type="ARBA" id="ARBA00022676"/>
    </source>
</evidence>
<keyword evidence="6" id="KW-1185">Reference proteome</keyword>
<dbReference type="Proteomes" id="UP000078534">
    <property type="component" value="Unassembled WGS sequence"/>
</dbReference>
<name>A0A179SV30_9BACI</name>
<dbReference type="Pfam" id="PF00535">
    <property type="entry name" value="Glycos_transf_2"/>
    <property type="match status" value="1"/>
</dbReference>
<dbReference type="InterPro" id="IPR001173">
    <property type="entry name" value="Glyco_trans_2-like"/>
</dbReference>
<dbReference type="GO" id="GO:0016757">
    <property type="term" value="F:glycosyltransferase activity"/>
    <property type="evidence" value="ECO:0007669"/>
    <property type="project" value="UniProtKB-KW"/>
</dbReference>
<keyword evidence="3 5" id="KW-0808">Transferase</keyword>
<keyword evidence="2" id="KW-0328">Glycosyltransferase</keyword>
<dbReference type="CDD" id="cd00761">
    <property type="entry name" value="Glyco_tranf_GTA_type"/>
    <property type="match status" value="1"/>
</dbReference>
<evidence type="ECO:0000256" key="3">
    <source>
        <dbReference type="ARBA" id="ARBA00022679"/>
    </source>
</evidence>
<dbReference type="STRING" id="152268.A6K24_06415"/>
<evidence type="ECO:0000256" key="1">
    <source>
        <dbReference type="ARBA" id="ARBA00006739"/>
    </source>
</evidence>
<organism evidence="5 6">
    <name type="scientific">Metabacillus litoralis</name>
    <dbReference type="NCBI Taxonomy" id="152268"/>
    <lineage>
        <taxon>Bacteria</taxon>
        <taxon>Bacillati</taxon>
        <taxon>Bacillota</taxon>
        <taxon>Bacilli</taxon>
        <taxon>Bacillales</taxon>
        <taxon>Bacillaceae</taxon>
        <taxon>Metabacillus</taxon>
    </lineage>
</organism>
<dbReference type="InterPro" id="IPR029044">
    <property type="entry name" value="Nucleotide-diphossugar_trans"/>
</dbReference>
<reference evidence="6" key="1">
    <citation type="submission" date="2016-04" db="EMBL/GenBank/DDBJ databases">
        <authorList>
            <person name="Lyu Z."/>
            <person name="Lyu W."/>
        </authorList>
    </citation>
    <scope>NUCLEOTIDE SEQUENCE [LARGE SCALE GENOMIC DNA]</scope>
    <source>
        <strain evidence="6">C44</strain>
    </source>
</reference>
<dbReference type="AlphaFoldDB" id="A0A179SV30"/>
<feature type="domain" description="Glycosyltransferase 2-like" evidence="4">
    <location>
        <begin position="6"/>
        <end position="173"/>
    </location>
</feature>
<dbReference type="PANTHER" id="PTHR22916">
    <property type="entry name" value="GLYCOSYLTRANSFERASE"/>
    <property type="match status" value="1"/>
</dbReference>
<dbReference type="RefSeq" id="WP_066335106.1">
    <property type="nucleotide sequence ID" value="NZ_LWSG01000023.1"/>
</dbReference>
<gene>
    <name evidence="5" type="ORF">A6K24_06415</name>
</gene>
<comment type="similarity">
    <text evidence="1">Belongs to the glycosyltransferase 2 family.</text>
</comment>
<evidence type="ECO:0000313" key="6">
    <source>
        <dbReference type="Proteomes" id="UP000078534"/>
    </source>
</evidence>
<evidence type="ECO:0000313" key="5">
    <source>
        <dbReference type="EMBL" id="OAS85138.1"/>
    </source>
</evidence>
<sequence length="342" mass="40237">MSVKVSVIIPVYNAEKYVAHCIESLLNQTLKECEFIFINDGSIDDSPKIIERYKNLDSRIRVINQNNQGVSIARNKGLEIATGEYIGFVDSDDYIEKDMYQILYNSVKKSDCDAIISNLKSEMNGKMTITSYPFSYDTKFERDYIERELLPYLFQNDNLNTAVNKLYRRKIINDNQVNFPEKVALGEDGMFNIRFFCIAKTFKYINYSGYHYREVIGSATRNISQKDYFNRALEVYNFVIPEIQGKIDGEKLKQFKSIKLIRNVMSYIHVYFTPTNEVIFYKRYKYVKSMLNNKNVREALRIYKIVNKSSLGRYERMVINLISYKLTLGLYLTVGYSRYRNK</sequence>
<comment type="caution">
    <text evidence="5">The sequence shown here is derived from an EMBL/GenBank/DDBJ whole genome shotgun (WGS) entry which is preliminary data.</text>
</comment>
<dbReference type="OrthoDB" id="396512at2"/>